<dbReference type="RefSeq" id="WP_272742197.1">
    <property type="nucleotide sequence ID" value="NZ_JAQQKW010000009.1"/>
</dbReference>
<dbReference type="PROSITE" id="PS51257">
    <property type="entry name" value="PROKAR_LIPOPROTEIN"/>
    <property type="match status" value="1"/>
</dbReference>
<evidence type="ECO:0000313" key="10">
    <source>
        <dbReference type="EMBL" id="MDC7695537.1"/>
    </source>
</evidence>
<proteinExistence type="inferred from homology"/>
<keyword evidence="6 9" id="KW-0472">Membrane</keyword>
<comment type="caution">
    <text evidence="10">The sequence shown here is derived from an EMBL/GenBank/DDBJ whole genome shotgun (WGS) entry which is preliminary data.</text>
</comment>
<name>A0ABT5IH58_9CAUL</name>
<evidence type="ECO:0000256" key="9">
    <source>
        <dbReference type="RuleBase" id="RU362097"/>
    </source>
</evidence>
<dbReference type="Gene3D" id="2.20.200.10">
    <property type="entry name" value="Outer membrane efflux proteins (OEP)"/>
    <property type="match status" value="1"/>
</dbReference>
<dbReference type="Gene3D" id="1.20.1600.10">
    <property type="entry name" value="Outer membrane efflux proteins (OEP)"/>
    <property type="match status" value="1"/>
</dbReference>
<dbReference type="Pfam" id="PF02321">
    <property type="entry name" value="OEP"/>
    <property type="match status" value="2"/>
</dbReference>
<comment type="similarity">
    <text evidence="2 9">Belongs to the outer membrane factor (OMF) (TC 1.B.17) family.</text>
</comment>
<evidence type="ECO:0000256" key="4">
    <source>
        <dbReference type="ARBA" id="ARBA00022692"/>
    </source>
</evidence>
<accession>A0ABT5IH58</accession>
<keyword evidence="8 9" id="KW-0449">Lipoprotein</keyword>
<evidence type="ECO:0000256" key="5">
    <source>
        <dbReference type="ARBA" id="ARBA00022729"/>
    </source>
</evidence>
<keyword evidence="4 9" id="KW-0812">Transmembrane</keyword>
<evidence type="ECO:0000256" key="7">
    <source>
        <dbReference type="ARBA" id="ARBA00023139"/>
    </source>
</evidence>
<dbReference type="EMBL" id="JAQQKW010000009">
    <property type="protein sequence ID" value="MDC7695537.1"/>
    <property type="molecule type" value="Genomic_DNA"/>
</dbReference>
<evidence type="ECO:0000256" key="6">
    <source>
        <dbReference type="ARBA" id="ARBA00023136"/>
    </source>
</evidence>
<evidence type="ECO:0000256" key="3">
    <source>
        <dbReference type="ARBA" id="ARBA00022452"/>
    </source>
</evidence>
<keyword evidence="5 9" id="KW-0732">Signal</keyword>
<sequence>MFVLKRSSTVLLLGVSALALSACAALPKSEPVSPVPTAAAVPQDMLIGRWWETYKDAQLTDLVETALRDSPNLTAAAGRLLKARALEDTQKATLYPTATALGASLQMGGKNPAIDSLTLGGINFGWELDFWGKNRAGVKAAVSAAEAARADGQQAVLVLSTSLVSAWFELGHMYKDLDVAERNLAIRTDTQSLVSQKVEGGLRPRAELEQARANVANSKGEVAALNERILIQRHLIAALAGQAPAFGETLPRPVLPDTHDFKAPARIDLELVARRPDVAAARARAEQAVHGTQRAKASFYPNVNLMAFAGKVFLNDLSGSGMDAINAGPVISLPLLEGGKLRANLRGAEADQSVALASYNQAVINAMQEVADTGASQTALSERLSLSNEALAASEEAYRMARLRYEAGLSDYASLLVIEQNLLSQRTANTALQSRALTLEVAMVKALGGSY</sequence>
<evidence type="ECO:0000313" key="11">
    <source>
        <dbReference type="Proteomes" id="UP001216595"/>
    </source>
</evidence>
<protein>
    <submittedName>
        <fullName evidence="10">Efflux transporter outer membrane subunit</fullName>
    </submittedName>
</protein>
<dbReference type="NCBIfam" id="TIGR01845">
    <property type="entry name" value="outer_NodT"/>
    <property type="match status" value="1"/>
</dbReference>
<dbReference type="Proteomes" id="UP001216595">
    <property type="component" value="Unassembled WGS sequence"/>
</dbReference>
<feature type="signal peptide" evidence="9">
    <location>
        <begin position="1"/>
        <end position="24"/>
    </location>
</feature>
<keyword evidence="7 9" id="KW-0564">Palmitate</keyword>
<dbReference type="SUPFAM" id="SSF56954">
    <property type="entry name" value="Outer membrane efflux proteins (OEP)"/>
    <property type="match status" value="1"/>
</dbReference>
<dbReference type="PANTHER" id="PTHR30203:SF20">
    <property type="entry name" value="MULTIDRUG RESISTANCE OUTER MEMBRANE PROTEIN MDTP-RELATED"/>
    <property type="match status" value="1"/>
</dbReference>
<comment type="subcellular location">
    <subcellularLocation>
        <location evidence="9">Cell membrane</location>
        <topology evidence="9">Lipid-anchor</topology>
    </subcellularLocation>
    <subcellularLocation>
        <location evidence="1">Membrane</location>
    </subcellularLocation>
</comment>
<dbReference type="InterPro" id="IPR010131">
    <property type="entry name" value="MdtP/NodT-like"/>
</dbReference>
<dbReference type="PANTHER" id="PTHR30203">
    <property type="entry name" value="OUTER MEMBRANE CATION EFFLUX PROTEIN"/>
    <property type="match status" value="1"/>
</dbReference>
<reference evidence="10 11" key="1">
    <citation type="submission" date="2023-01" db="EMBL/GenBank/DDBJ databases">
        <title>Novel species of the genus Asticcacaulis isolated from rivers.</title>
        <authorList>
            <person name="Lu H."/>
        </authorList>
    </citation>
    <scope>NUCLEOTIDE SEQUENCE [LARGE SCALE GENOMIC DNA]</scope>
    <source>
        <strain evidence="10 11">DXS10W</strain>
    </source>
</reference>
<evidence type="ECO:0000256" key="2">
    <source>
        <dbReference type="ARBA" id="ARBA00007613"/>
    </source>
</evidence>
<feature type="chain" id="PRO_5045003692" evidence="9">
    <location>
        <begin position="25"/>
        <end position="451"/>
    </location>
</feature>
<keyword evidence="11" id="KW-1185">Reference proteome</keyword>
<evidence type="ECO:0000256" key="8">
    <source>
        <dbReference type="ARBA" id="ARBA00023288"/>
    </source>
</evidence>
<keyword evidence="3 9" id="KW-1134">Transmembrane beta strand</keyword>
<gene>
    <name evidence="10" type="ORF">PQU94_14745</name>
</gene>
<evidence type="ECO:0000256" key="1">
    <source>
        <dbReference type="ARBA" id="ARBA00004370"/>
    </source>
</evidence>
<dbReference type="InterPro" id="IPR003423">
    <property type="entry name" value="OMP_efflux"/>
</dbReference>
<organism evidence="10 11">
    <name type="scientific">Asticcacaulis currens</name>
    <dbReference type="NCBI Taxonomy" id="2984210"/>
    <lineage>
        <taxon>Bacteria</taxon>
        <taxon>Pseudomonadati</taxon>
        <taxon>Pseudomonadota</taxon>
        <taxon>Alphaproteobacteria</taxon>
        <taxon>Caulobacterales</taxon>
        <taxon>Caulobacteraceae</taxon>
        <taxon>Asticcacaulis</taxon>
    </lineage>
</organism>